<comment type="caution">
    <text evidence="2">The sequence shown here is derived from an EMBL/GenBank/DDBJ whole genome shotgun (WGS) entry which is preliminary data.</text>
</comment>
<feature type="chain" id="PRO_5042031322" evidence="1">
    <location>
        <begin position="24"/>
        <end position="203"/>
    </location>
</feature>
<name>A0AAE1U885_9EUCA</name>
<evidence type="ECO:0000256" key="1">
    <source>
        <dbReference type="SAM" id="SignalP"/>
    </source>
</evidence>
<feature type="signal peptide" evidence="1">
    <location>
        <begin position="1"/>
        <end position="23"/>
    </location>
</feature>
<reference evidence="2" key="1">
    <citation type="submission" date="2023-11" db="EMBL/GenBank/DDBJ databases">
        <title>Genome assemblies of two species of porcelain crab, Petrolisthes cinctipes and Petrolisthes manimaculis (Anomura: Porcellanidae).</title>
        <authorList>
            <person name="Angst P."/>
        </authorList>
    </citation>
    <scope>NUCLEOTIDE SEQUENCE</scope>
    <source>
        <strain evidence="2">PB745_02</strain>
        <tissue evidence="2">Gill</tissue>
    </source>
</reference>
<evidence type="ECO:0000313" key="2">
    <source>
        <dbReference type="EMBL" id="KAK4309424.1"/>
    </source>
</evidence>
<protein>
    <submittedName>
        <fullName evidence="2">Uncharacterized protein</fullName>
    </submittedName>
</protein>
<dbReference type="AlphaFoldDB" id="A0AAE1U885"/>
<organism evidence="2 3">
    <name type="scientific">Petrolisthes manimaculis</name>
    <dbReference type="NCBI Taxonomy" id="1843537"/>
    <lineage>
        <taxon>Eukaryota</taxon>
        <taxon>Metazoa</taxon>
        <taxon>Ecdysozoa</taxon>
        <taxon>Arthropoda</taxon>
        <taxon>Crustacea</taxon>
        <taxon>Multicrustacea</taxon>
        <taxon>Malacostraca</taxon>
        <taxon>Eumalacostraca</taxon>
        <taxon>Eucarida</taxon>
        <taxon>Decapoda</taxon>
        <taxon>Pleocyemata</taxon>
        <taxon>Anomura</taxon>
        <taxon>Galatheoidea</taxon>
        <taxon>Porcellanidae</taxon>
        <taxon>Petrolisthes</taxon>
    </lineage>
</organism>
<keyword evidence="3" id="KW-1185">Reference proteome</keyword>
<dbReference type="Proteomes" id="UP001292094">
    <property type="component" value="Unassembled WGS sequence"/>
</dbReference>
<sequence>MKLTASLVVCLLAVVALVDESQAFWSKKSVVPIHCDVRHELVSTVETLTATKLIQSEEWTTQDFYAPTYVTDTLTHLVTSFIPNIITAYPNSVTIRATELKTVTEYNRAPVISTTYLTVYHTEVSFTTLVSAVVSTLTVTTPVTQALQIPLTVTTYNTLPITLQVTTTSTVHVVPASTTTTTSTITATLTSTLCYNQQDVENS</sequence>
<dbReference type="EMBL" id="JAWZYT010001752">
    <property type="protein sequence ID" value="KAK4309424.1"/>
    <property type="molecule type" value="Genomic_DNA"/>
</dbReference>
<evidence type="ECO:0000313" key="3">
    <source>
        <dbReference type="Proteomes" id="UP001292094"/>
    </source>
</evidence>
<proteinExistence type="predicted"/>
<keyword evidence="1" id="KW-0732">Signal</keyword>
<accession>A0AAE1U885</accession>
<gene>
    <name evidence="2" type="ORF">Pmani_018921</name>
</gene>